<organism evidence="2 3">
    <name type="scientific">Deinococcus taklimakanensis</name>
    <dbReference type="NCBI Taxonomy" id="536443"/>
    <lineage>
        <taxon>Bacteria</taxon>
        <taxon>Thermotogati</taxon>
        <taxon>Deinococcota</taxon>
        <taxon>Deinococci</taxon>
        <taxon>Deinococcales</taxon>
        <taxon>Deinococcaceae</taxon>
        <taxon>Deinococcus</taxon>
    </lineage>
</organism>
<evidence type="ECO:0000313" key="3">
    <source>
        <dbReference type="Proteomes" id="UP001597475"/>
    </source>
</evidence>
<comment type="caution">
    <text evidence="2">The sequence shown here is derived from an EMBL/GenBank/DDBJ whole genome shotgun (WGS) entry which is preliminary data.</text>
</comment>
<keyword evidence="3" id="KW-1185">Reference proteome</keyword>
<dbReference type="Proteomes" id="UP001597475">
    <property type="component" value="Unassembled WGS sequence"/>
</dbReference>
<gene>
    <name evidence="2" type="ORF">ACFSR9_00725</name>
</gene>
<proteinExistence type="predicted"/>
<evidence type="ECO:0000313" key="2">
    <source>
        <dbReference type="EMBL" id="MFD2607965.1"/>
    </source>
</evidence>
<sequence length="111" mass="12222">MESRTIGAARDLGVNLRSAAEIPDLIGAAYDLDGLVLHAADLAPEFLNLRSGLLGELFQKLVTYRKAVAFVVPDPAAHGERFAELAREHASHPQIRFFQTEARGRAWLEAR</sequence>
<protein>
    <submittedName>
        <fullName evidence="2">DUF4180 domain-containing protein</fullName>
    </submittedName>
</protein>
<dbReference type="InterPro" id="IPR025438">
    <property type="entry name" value="DUF4180"/>
</dbReference>
<dbReference type="EMBL" id="JBHUMK010000006">
    <property type="protein sequence ID" value="MFD2607965.1"/>
    <property type="molecule type" value="Genomic_DNA"/>
</dbReference>
<evidence type="ECO:0000259" key="1">
    <source>
        <dbReference type="Pfam" id="PF13788"/>
    </source>
</evidence>
<reference evidence="3" key="1">
    <citation type="journal article" date="2019" name="Int. J. Syst. Evol. Microbiol.">
        <title>The Global Catalogue of Microorganisms (GCM) 10K type strain sequencing project: providing services to taxonomists for standard genome sequencing and annotation.</title>
        <authorList>
            <consortium name="The Broad Institute Genomics Platform"/>
            <consortium name="The Broad Institute Genome Sequencing Center for Infectious Disease"/>
            <person name="Wu L."/>
            <person name="Ma J."/>
        </authorList>
    </citation>
    <scope>NUCLEOTIDE SEQUENCE [LARGE SCALE GENOMIC DNA]</scope>
    <source>
        <strain evidence="3">KCTC 33842</strain>
    </source>
</reference>
<dbReference type="RefSeq" id="WP_386842081.1">
    <property type="nucleotide sequence ID" value="NZ_JBHUMK010000006.1"/>
</dbReference>
<feature type="domain" description="DUF4180" evidence="1">
    <location>
        <begin position="13"/>
        <end position="108"/>
    </location>
</feature>
<dbReference type="Pfam" id="PF13788">
    <property type="entry name" value="DUF4180"/>
    <property type="match status" value="1"/>
</dbReference>
<accession>A0ABW5NYI8</accession>
<name>A0ABW5NYI8_9DEIO</name>